<feature type="transmembrane region" description="Helical" evidence="2">
    <location>
        <begin position="165"/>
        <end position="185"/>
    </location>
</feature>
<evidence type="ECO:0000313" key="4">
    <source>
        <dbReference type="EMBL" id="UUY04144.1"/>
    </source>
</evidence>
<evidence type="ECO:0000313" key="5">
    <source>
        <dbReference type="Proteomes" id="UP001058860"/>
    </source>
</evidence>
<dbReference type="EMBL" id="CP088295">
    <property type="protein sequence ID" value="UUY04144.1"/>
    <property type="molecule type" value="Genomic_DNA"/>
</dbReference>
<sequence length="198" mass="19705">MRRTSIPLLLVAALAAPSPVLASGDDVLRDCSDDEKLSKRYSQEEYREALDNLPADIRQYTKCQAVIREEQLSAAGSSSGSGGSGGSSGSSGGTGGDGGSGGTGGTGGGTTASPAETLAAATPQQKRELAEVIEEPPAPVTLPGAGAVDPASAGEVPGIDAVGDLPTPLGVLLMLMVAGAAMLGVTRMRNRVRGRSAT</sequence>
<keyword evidence="3" id="KW-0732">Signal</keyword>
<evidence type="ECO:0000256" key="3">
    <source>
        <dbReference type="SAM" id="SignalP"/>
    </source>
</evidence>
<proteinExistence type="predicted"/>
<keyword evidence="5" id="KW-1185">Reference proteome</keyword>
<evidence type="ECO:0000256" key="1">
    <source>
        <dbReference type="SAM" id="MobiDB-lite"/>
    </source>
</evidence>
<name>A0ABY5PHQ6_9ACTN</name>
<feature type="signal peptide" evidence="3">
    <location>
        <begin position="1"/>
        <end position="22"/>
    </location>
</feature>
<evidence type="ECO:0000256" key="2">
    <source>
        <dbReference type="SAM" id="Phobius"/>
    </source>
</evidence>
<keyword evidence="2" id="KW-0472">Membrane</keyword>
<keyword evidence="2" id="KW-0812">Transmembrane</keyword>
<dbReference type="RefSeq" id="WP_353864637.1">
    <property type="nucleotide sequence ID" value="NZ_CP088295.1"/>
</dbReference>
<keyword evidence="2" id="KW-1133">Transmembrane helix</keyword>
<gene>
    <name evidence="4" type="ORF">LRS13_01045</name>
</gene>
<dbReference type="Proteomes" id="UP001058860">
    <property type="component" value="Chromosome"/>
</dbReference>
<feature type="chain" id="PRO_5045228769" evidence="3">
    <location>
        <begin position="23"/>
        <end position="198"/>
    </location>
</feature>
<accession>A0ABY5PHQ6</accession>
<feature type="region of interest" description="Disordered" evidence="1">
    <location>
        <begin position="73"/>
        <end position="128"/>
    </location>
</feature>
<reference evidence="5" key="1">
    <citation type="submission" date="2021-11" db="EMBL/GenBank/DDBJ databases">
        <title>Cultivation dependent microbiological survey of springs from the worlds oldest radium mine currently devoted to the extraction of radon-saturated water.</title>
        <authorList>
            <person name="Kapinusova G."/>
            <person name="Smrhova T."/>
            <person name="Strejcek M."/>
            <person name="Suman J."/>
            <person name="Jani K."/>
            <person name="Pajer P."/>
            <person name="Uhlik O."/>
        </authorList>
    </citation>
    <scope>NUCLEOTIDE SEQUENCE [LARGE SCALE GENOMIC DNA]</scope>
    <source>
        <strain evidence="5">J379</strain>
    </source>
</reference>
<organism evidence="4 5">
    <name type="scientific">Svornostia abyssi</name>
    <dbReference type="NCBI Taxonomy" id="2898438"/>
    <lineage>
        <taxon>Bacteria</taxon>
        <taxon>Bacillati</taxon>
        <taxon>Actinomycetota</taxon>
        <taxon>Thermoleophilia</taxon>
        <taxon>Solirubrobacterales</taxon>
        <taxon>Baekduiaceae</taxon>
        <taxon>Svornostia</taxon>
    </lineage>
</organism>
<protein>
    <submittedName>
        <fullName evidence="4">Uncharacterized protein</fullName>
    </submittedName>
</protein>
<feature type="compositionally biased region" description="Gly residues" evidence="1">
    <location>
        <begin position="79"/>
        <end position="110"/>
    </location>
</feature>